<dbReference type="InterPro" id="IPR006089">
    <property type="entry name" value="Acyl-CoA_DH_CS"/>
</dbReference>
<dbReference type="InterPro" id="IPR009075">
    <property type="entry name" value="AcylCo_DH/oxidase_C"/>
</dbReference>
<keyword evidence="5 10" id="KW-0274">FAD</keyword>
<feature type="domain" description="Acyl-CoA oxidase/dehydrogenase middle" evidence="12">
    <location>
        <begin position="122"/>
        <end position="219"/>
    </location>
</feature>
<dbReference type="Pfam" id="PF02771">
    <property type="entry name" value="Acyl-CoA_dh_N"/>
    <property type="match status" value="1"/>
</dbReference>
<evidence type="ECO:0000256" key="9">
    <source>
        <dbReference type="ARBA" id="ARBA00042660"/>
    </source>
</evidence>
<dbReference type="EMBL" id="CP016761">
    <property type="protein sequence ID" value="ANX14329.1"/>
    <property type="molecule type" value="Genomic_DNA"/>
</dbReference>
<evidence type="ECO:0000259" key="13">
    <source>
        <dbReference type="Pfam" id="PF02771"/>
    </source>
</evidence>
<dbReference type="GO" id="GO:0003995">
    <property type="term" value="F:acyl-CoA dehydrogenase activity"/>
    <property type="evidence" value="ECO:0007669"/>
    <property type="project" value="InterPro"/>
</dbReference>
<dbReference type="SUPFAM" id="SSF47203">
    <property type="entry name" value="Acyl-CoA dehydrogenase C-terminal domain-like"/>
    <property type="match status" value="1"/>
</dbReference>
<dbReference type="Pfam" id="PF00441">
    <property type="entry name" value="Acyl-CoA_dh_1"/>
    <property type="match status" value="1"/>
</dbReference>
<evidence type="ECO:0000256" key="7">
    <source>
        <dbReference type="ARBA" id="ARBA00037085"/>
    </source>
</evidence>
<sequence length="381" mass="42889">MKRSFLNDDHEMFRKSLRKFLEKEAYPFYDQWEKDRIIPRSFWTKMGDQGFLCPDVEEKYGGSGVDWGFAAVINEELERVGSGLIGIGLHNDIVVPYITAYGTEEQKQRWLPRCVTGEIITAIAMTEPGTGSDLAGIKTTAKLEGSHYIINGQKTFITNGIHADLVIVACKTDLHAKPKHKGVSLFVVERDTPGFTRGRKLDKVGLHCQDTAELIFEGCRVHKDNLLGEEGKGFTYLMKKLQQERLVVAIGAQAAAEEMFKQTLNYVKNREAFGRPVSQFQNTQFKLAEMATDIEMGRAFLDALIAEHMAGENIVTKVSMAKWRLTDTAKRIAGECMQLHGGYGYMEEYEIARRYRDIPVASIYAGTNEIMKVIIAKNLGL</sequence>
<keyword evidence="4 10" id="KW-0285">Flavoprotein</keyword>
<dbReference type="OrthoDB" id="9802447at2"/>
<evidence type="ECO:0000259" key="11">
    <source>
        <dbReference type="Pfam" id="PF00441"/>
    </source>
</evidence>
<dbReference type="GO" id="GO:0033539">
    <property type="term" value="P:fatty acid beta-oxidation using acyl-CoA dehydrogenase"/>
    <property type="evidence" value="ECO:0007669"/>
    <property type="project" value="TreeGrafter"/>
</dbReference>
<evidence type="ECO:0000256" key="5">
    <source>
        <dbReference type="ARBA" id="ARBA00022827"/>
    </source>
</evidence>
<dbReference type="FunFam" id="2.40.110.10:FF:000002">
    <property type="entry name" value="Acyl-CoA dehydrogenase fadE12"/>
    <property type="match status" value="1"/>
</dbReference>
<keyword evidence="15" id="KW-1185">Reference proteome</keyword>
<feature type="domain" description="Acyl-CoA dehydrogenase/oxidase N-terminal" evidence="13">
    <location>
        <begin position="8"/>
        <end position="118"/>
    </location>
</feature>
<dbReference type="PROSITE" id="PS00073">
    <property type="entry name" value="ACYL_COA_DH_2"/>
    <property type="match status" value="1"/>
</dbReference>
<dbReference type="InterPro" id="IPR036250">
    <property type="entry name" value="AcylCo_DH-like_C"/>
</dbReference>
<dbReference type="InterPro" id="IPR050741">
    <property type="entry name" value="Acyl-CoA_dehydrogenase"/>
</dbReference>
<evidence type="ECO:0000256" key="3">
    <source>
        <dbReference type="ARBA" id="ARBA00009347"/>
    </source>
</evidence>
<evidence type="ECO:0000256" key="2">
    <source>
        <dbReference type="ARBA" id="ARBA00005102"/>
    </source>
</evidence>
<gene>
    <name evidence="14" type="ORF">ABE41_020130</name>
</gene>
<dbReference type="AlphaFoldDB" id="A0A1B1ZAB5"/>
<dbReference type="InterPro" id="IPR037069">
    <property type="entry name" value="AcylCoA_DH/ox_N_sf"/>
</dbReference>
<dbReference type="Gene3D" id="1.10.540.10">
    <property type="entry name" value="Acyl-CoA dehydrogenase/oxidase, N-terminal domain"/>
    <property type="match status" value="1"/>
</dbReference>
<dbReference type="InterPro" id="IPR046373">
    <property type="entry name" value="Acyl-CoA_Oxase/DH_mid-dom_sf"/>
</dbReference>
<evidence type="ECO:0000256" key="4">
    <source>
        <dbReference type="ARBA" id="ARBA00022630"/>
    </source>
</evidence>
<dbReference type="InterPro" id="IPR009100">
    <property type="entry name" value="AcylCoA_DH/oxidase_NM_dom_sf"/>
</dbReference>
<keyword evidence="6 10" id="KW-0560">Oxidoreductase</keyword>
<comment type="similarity">
    <text evidence="3 10">Belongs to the acyl-CoA dehydrogenase family.</text>
</comment>
<reference evidence="14 15" key="1">
    <citation type="submission" date="2016-08" db="EMBL/GenBank/DDBJ databases">
        <title>Complete genome sequence of Fictibacillus arsenicus G25-54, a strain with toxicity to nematodes and a potential arsenic-resistance activity.</title>
        <authorList>
            <person name="Zheng Z."/>
        </authorList>
    </citation>
    <scope>NUCLEOTIDE SEQUENCE [LARGE SCALE GENOMIC DNA]</scope>
    <source>
        <strain evidence="14 15">G25-54</strain>
    </source>
</reference>
<evidence type="ECO:0000313" key="14">
    <source>
        <dbReference type="EMBL" id="ANX14329.1"/>
    </source>
</evidence>
<evidence type="ECO:0000259" key="12">
    <source>
        <dbReference type="Pfam" id="PF02770"/>
    </source>
</evidence>
<dbReference type="Pfam" id="PF02770">
    <property type="entry name" value="Acyl-CoA_dh_M"/>
    <property type="match status" value="1"/>
</dbReference>
<proteinExistence type="inferred from homology"/>
<evidence type="ECO:0000256" key="10">
    <source>
        <dbReference type="RuleBase" id="RU362125"/>
    </source>
</evidence>
<dbReference type="FunFam" id="1.10.540.10:FF:000009">
    <property type="entry name" value="Probable acyl-CoA dehydrogenase"/>
    <property type="match status" value="1"/>
</dbReference>
<dbReference type="RefSeq" id="WP_066294337.1">
    <property type="nucleotide sequence ID" value="NZ_CP016761.1"/>
</dbReference>
<dbReference type="InterPro" id="IPR006091">
    <property type="entry name" value="Acyl-CoA_Oxase/DH_mid-dom"/>
</dbReference>
<dbReference type="GO" id="GO:0050660">
    <property type="term" value="F:flavin adenine dinucleotide binding"/>
    <property type="evidence" value="ECO:0007669"/>
    <property type="project" value="InterPro"/>
</dbReference>
<evidence type="ECO:0000256" key="1">
    <source>
        <dbReference type="ARBA" id="ARBA00001974"/>
    </source>
</evidence>
<dbReference type="KEGG" id="far:ABE41_020130"/>
<evidence type="ECO:0000256" key="8">
    <source>
        <dbReference type="ARBA" id="ARBA00040394"/>
    </source>
</evidence>
<feature type="domain" description="Acyl-CoA dehydrogenase/oxidase C-terminal" evidence="11">
    <location>
        <begin position="231"/>
        <end position="379"/>
    </location>
</feature>
<evidence type="ECO:0000256" key="6">
    <source>
        <dbReference type="ARBA" id="ARBA00023002"/>
    </source>
</evidence>
<dbReference type="PANTHER" id="PTHR48083:SF20">
    <property type="entry name" value="LONG-CHAIN SPECIFIC ACYL-COA DEHYDROGENASE, MITOCHONDRIAL"/>
    <property type="match status" value="1"/>
</dbReference>
<dbReference type="Gene3D" id="2.40.110.10">
    <property type="entry name" value="Butyryl-CoA Dehydrogenase, subunit A, domain 2"/>
    <property type="match status" value="1"/>
</dbReference>
<protein>
    <recommendedName>
        <fullName evidence="8">Acyl-[acyl-carrier-protein] dehydrogenase MbtN</fullName>
    </recommendedName>
    <alternativeName>
        <fullName evidence="9">Mycobactin synthase protein N</fullName>
    </alternativeName>
</protein>
<name>A0A1B1ZAB5_9BACL</name>
<dbReference type="Gene3D" id="1.20.140.10">
    <property type="entry name" value="Butyryl-CoA Dehydrogenase, subunit A, domain 3"/>
    <property type="match status" value="1"/>
</dbReference>
<dbReference type="Proteomes" id="UP000077412">
    <property type="component" value="Chromosome"/>
</dbReference>
<dbReference type="InterPro" id="IPR013786">
    <property type="entry name" value="AcylCoA_DH/ox_N"/>
</dbReference>
<dbReference type="STRING" id="255247.ABE41_020130"/>
<evidence type="ECO:0000313" key="15">
    <source>
        <dbReference type="Proteomes" id="UP000077412"/>
    </source>
</evidence>
<dbReference type="FunFam" id="1.20.140.10:FF:000001">
    <property type="entry name" value="Acyl-CoA dehydrogenase"/>
    <property type="match status" value="1"/>
</dbReference>
<dbReference type="PANTHER" id="PTHR48083">
    <property type="entry name" value="MEDIUM-CHAIN SPECIFIC ACYL-COA DEHYDROGENASE, MITOCHONDRIAL-RELATED"/>
    <property type="match status" value="1"/>
</dbReference>
<comment type="function">
    <text evidence="7">Catalyzes the dehydrogenation at the alpha-beta position of ACP-bound acyl chains. This results in the introduction of a double bond in the lipidic chain, which is further transferred to the epsilon-amino group of lysine residue in the mycobactin core by MbtK.</text>
</comment>
<comment type="cofactor">
    <cofactor evidence="1 10">
        <name>FAD</name>
        <dbReference type="ChEBI" id="CHEBI:57692"/>
    </cofactor>
</comment>
<dbReference type="GO" id="GO:0005737">
    <property type="term" value="C:cytoplasm"/>
    <property type="evidence" value="ECO:0007669"/>
    <property type="project" value="TreeGrafter"/>
</dbReference>
<dbReference type="SUPFAM" id="SSF56645">
    <property type="entry name" value="Acyl-CoA dehydrogenase NM domain-like"/>
    <property type="match status" value="1"/>
</dbReference>
<comment type="pathway">
    <text evidence="2">Siderophore biosynthesis; mycobactin biosynthesis.</text>
</comment>
<organism evidence="14 15">
    <name type="scientific">Fictibacillus arsenicus</name>
    <dbReference type="NCBI Taxonomy" id="255247"/>
    <lineage>
        <taxon>Bacteria</taxon>
        <taxon>Bacillati</taxon>
        <taxon>Bacillota</taxon>
        <taxon>Bacilli</taxon>
        <taxon>Bacillales</taxon>
        <taxon>Fictibacillaceae</taxon>
        <taxon>Fictibacillus</taxon>
    </lineage>
</organism>
<accession>A0A1B1ZAB5</accession>